<accession>F0WM37</accession>
<dbReference type="InterPro" id="IPR001478">
    <property type="entry name" value="PDZ"/>
</dbReference>
<protein>
    <submittedName>
        <fullName evidence="3">Uncharacterized protein AlNc14C152G7548</fullName>
    </submittedName>
</protein>
<dbReference type="EMBL" id="FR824197">
    <property type="protein sequence ID" value="CCA22365.1"/>
    <property type="molecule type" value="Genomic_DNA"/>
</dbReference>
<sequence length="942" mass="104152">MLTRQLYLHQQIQKQMEMQMEMSLQMGKRQSGSSTISKVDPDLGDNVFDMIDDLIMIPNSTIQAERGSYNGQELENDNDMASGRDSLADIIESLDMDLEDLQLDNVLSRSQSSGNNNTLDETLCTENDEELLSDDESRDSDIIDMDSMDLSLDDDDDDDNDHILHHSPFWPSKDPNESSVEQHNLPRPRFSSQDMLASVSGSLISSQYGNLCTLVWEEGSLGLRLRMSQSRMIPAVSKVTGRSSIFGIHLIDVGDLLIQIGTQSTKDLQFNDAIKLLKESSKPCRLTFRRLTADPMVVRPVQRQLTSPIALKLAEKLTELSSVENERLPLAPVVRLELKYEVKWLDGPLGISLIASKDAPYPLVTRITGKNRSSQISDVQPGHFLVQIGTYTTCSGNFNSAIKYLQKVSKPVSLYFCPSTKMASVRPELGPNEYDQVWEKKQALSFTVKPDTCGRMVVSDLGNAKSMKQKGKPMPGITPTVAVGDWIMYINGDSTQYLTFHVALLKLRSARRPLVIRFCRGSDLPKGVPVQYSSSLQNEQVAVSAALPANGRLVAGKITGPFQHAKENTAHPSMSLGTEQKKEIGTLNELNKQSLGRKTTDREDEYESHCGSRSRSPLNHTVADDDKINATLIPTNNVHTMPNLQITKTESTSTPSTLTSNQHSKSTNLLSRTAMHVQLPKSNSTPVPNVTAQPSKILSISPAKINQIQTIRSPAATLTSTTQPQPLKIEAASSKTNVRSDETSVKEEYEVVWPEGTALGLTLRVHPTTRFPVVARVTGTSNLENIEHVSPGDILYAANDVPIVPQSKFKQTLENLSKLPKPAILRFRRNSQALVSEAMLPRGPALQDGEYELLWRESTNLGLVFSADGDLPRVTKVDLDSGGTILSKVSLGDTLTWIGAMNIGDMTFHYSMATLRATKRPVVLRFQKRPIITRHKSLGKLE</sequence>
<feature type="compositionally biased region" description="Polar residues" evidence="1">
    <location>
        <begin position="108"/>
        <end position="120"/>
    </location>
</feature>
<feature type="compositionally biased region" description="Acidic residues" evidence="1">
    <location>
        <begin position="126"/>
        <end position="160"/>
    </location>
</feature>
<dbReference type="Gene3D" id="2.30.42.10">
    <property type="match status" value="1"/>
</dbReference>
<dbReference type="SUPFAM" id="SSF50156">
    <property type="entry name" value="PDZ domain-like"/>
    <property type="match status" value="1"/>
</dbReference>
<feature type="region of interest" description="Disordered" evidence="1">
    <location>
        <begin position="594"/>
        <end position="621"/>
    </location>
</feature>
<organism evidence="3">
    <name type="scientific">Albugo laibachii Nc14</name>
    <dbReference type="NCBI Taxonomy" id="890382"/>
    <lineage>
        <taxon>Eukaryota</taxon>
        <taxon>Sar</taxon>
        <taxon>Stramenopiles</taxon>
        <taxon>Oomycota</taxon>
        <taxon>Peronosporomycetes</taxon>
        <taxon>Albuginales</taxon>
        <taxon>Albuginaceae</taxon>
        <taxon>Albugo</taxon>
    </lineage>
</organism>
<dbReference type="SMART" id="SM00228">
    <property type="entry name" value="PDZ"/>
    <property type="match status" value="3"/>
</dbReference>
<name>F0WM37_9STRA</name>
<evidence type="ECO:0000313" key="3">
    <source>
        <dbReference type="EMBL" id="CCA22365.1"/>
    </source>
</evidence>
<dbReference type="InterPro" id="IPR036034">
    <property type="entry name" value="PDZ_sf"/>
</dbReference>
<feature type="region of interest" description="Disordered" evidence="1">
    <location>
        <begin position="108"/>
        <end position="188"/>
    </location>
</feature>
<reference evidence="3" key="2">
    <citation type="submission" date="2011-02" db="EMBL/GenBank/DDBJ databases">
        <authorList>
            <person name="MacLean D."/>
        </authorList>
    </citation>
    <scope>NUCLEOTIDE SEQUENCE</scope>
</reference>
<dbReference type="PROSITE" id="PS50106">
    <property type="entry name" value="PDZ"/>
    <property type="match status" value="1"/>
</dbReference>
<gene>
    <name evidence="3" type="primary">AlNc14C152G7548</name>
    <name evidence="3" type="ORF">ALNC14_085080</name>
</gene>
<proteinExistence type="predicted"/>
<feature type="domain" description="PDZ" evidence="2">
    <location>
        <begin position="217"/>
        <end position="292"/>
    </location>
</feature>
<evidence type="ECO:0000256" key="1">
    <source>
        <dbReference type="SAM" id="MobiDB-lite"/>
    </source>
</evidence>
<dbReference type="AlphaFoldDB" id="F0WM37"/>
<reference evidence="3" key="1">
    <citation type="journal article" date="2011" name="PLoS Biol.">
        <title>Gene gain and loss during evolution of obligate parasitism in the white rust pathogen of Arabidopsis thaliana.</title>
        <authorList>
            <person name="Kemen E."/>
            <person name="Gardiner A."/>
            <person name="Schultz-Larsen T."/>
            <person name="Kemen A.C."/>
            <person name="Balmuth A.L."/>
            <person name="Robert-Seilaniantz A."/>
            <person name="Bailey K."/>
            <person name="Holub E."/>
            <person name="Studholme D.J."/>
            <person name="Maclean D."/>
            <person name="Jones J.D."/>
        </authorList>
    </citation>
    <scope>NUCLEOTIDE SEQUENCE</scope>
</reference>
<evidence type="ECO:0000259" key="2">
    <source>
        <dbReference type="PROSITE" id="PS50106"/>
    </source>
</evidence>
<dbReference type="HOGENOM" id="CLU_329159_0_0_1"/>